<keyword evidence="3" id="KW-1185">Reference proteome</keyword>
<evidence type="ECO:0000313" key="3">
    <source>
        <dbReference type="Proteomes" id="UP001165941"/>
    </source>
</evidence>
<dbReference type="Proteomes" id="UP001165941">
    <property type="component" value="Unassembled WGS sequence"/>
</dbReference>
<reference evidence="2" key="1">
    <citation type="submission" date="2018-05" db="EMBL/GenBank/DDBJ databases">
        <authorList>
            <person name="Pedro S.L.S."/>
            <person name="Freitas R.C."/>
            <person name="Barreto A.S."/>
            <person name="Lima A.O.S."/>
        </authorList>
    </citation>
    <scope>NUCLEOTIDE SEQUENCE</scope>
    <source>
        <strain evidence="2">BP203</strain>
        <tissue evidence="2">Muscle</tissue>
    </source>
</reference>
<organism evidence="2 3">
    <name type="scientific">Pontoporia blainvillei</name>
    <name type="common">Franciscana</name>
    <name type="synonym">Delphinus blainvillei</name>
    <dbReference type="NCBI Taxonomy" id="48723"/>
    <lineage>
        <taxon>Eukaryota</taxon>
        <taxon>Metazoa</taxon>
        <taxon>Chordata</taxon>
        <taxon>Craniata</taxon>
        <taxon>Vertebrata</taxon>
        <taxon>Euteleostomi</taxon>
        <taxon>Mammalia</taxon>
        <taxon>Eutheria</taxon>
        <taxon>Laurasiatheria</taxon>
        <taxon>Artiodactyla</taxon>
        <taxon>Whippomorpha</taxon>
        <taxon>Cetacea</taxon>
        <taxon>Odontoceti</taxon>
        <taxon>Pontoporiidae</taxon>
        <taxon>Pontoporia</taxon>
    </lineage>
</organism>
<feature type="compositionally biased region" description="Basic and acidic residues" evidence="1">
    <location>
        <begin position="128"/>
        <end position="142"/>
    </location>
</feature>
<sequence length="210" mass="22675">MGGDRRPLEPGVSAFAAVLSSRFRVQAPKGRFLSTYYVQGTGQALLISCTPEASEEDNWQGQDWASEMCLCVPAAALLSLSIPDWGNLADDYSDSAQMHGSVLFQRPPELPSPRRQPRTSQALRVRRELLGEPDGRREEVSLHRTLGPPGVGRSRGQGRRAARAEDAAAPRGSCGHTPIPDVSRGGGEARPQSEPLAYGHGKQLVLIVIE</sequence>
<dbReference type="EMBL" id="PGGH01077258">
    <property type="protein sequence ID" value="NIG59036.1"/>
    <property type="molecule type" value="Genomic_DNA"/>
</dbReference>
<protein>
    <submittedName>
        <fullName evidence="2">Uncharacterized protein</fullName>
    </submittedName>
</protein>
<accession>A0ABX0S6V7</accession>
<name>A0ABX0S6V7_PONBL</name>
<evidence type="ECO:0000313" key="2">
    <source>
        <dbReference type="EMBL" id="NIG59036.1"/>
    </source>
</evidence>
<proteinExistence type="predicted"/>
<feature type="region of interest" description="Disordered" evidence="1">
    <location>
        <begin position="128"/>
        <end position="200"/>
    </location>
</feature>
<comment type="caution">
    <text evidence="2">The sequence shown here is derived from an EMBL/GenBank/DDBJ whole genome shotgun (WGS) entry which is preliminary data.</text>
</comment>
<evidence type="ECO:0000256" key="1">
    <source>
        <dbReference type="SAM" id="MobiDB-lite"/>
    </source>
</evidence>
<gene>
    <name evidence="2" type="ORF">BU61_6304</name>
</gene>